<sequence length="183" mass="20393">MSESQLLMFATSALTFLSKQLSLADKAGNLCHFIVIYQLFSSDVIDCSEPFLRNYMKILHLPSAGNSTTAEPIPFSPERNVAHPSGNHFGDLINIAPRLILPCAWLAVPFPGRPFADHYSTFRHILSSPSELDRKYPSSAVRFLPLWSFSHFCQDSFAQVICIVEARRLASLIIGQPIGELQV</sequence>
<reference evidence="2" key="1">
    <citation type="submission" date="2022-11" db="UniProtKB">
        <authorList>
            <consortium name="WormBaseParasite"/>
        </authorList>
    </citation>
    <scope>IDENTIFICATION</scope>
</reference>
<keyword evidence="1" id="KW-1185">Reference proteome</keyword>
<evidence type="ECO:0000313" key="1">
    <source>
        <dbReference type="Proteomes" id="UP000887569"/>
    </source>
</evidence>
<protein>
    <submittedName>
        <fullName evidence="2">Uncharacterized protein</fullName>
    </submittedName>
</protein>
<proteinExistence type="predicted"/>
<organism evidence="1 2">
    <name type="scientific">Parascaris univalens</name>
    <name type="common">Nematode worm</name>
    <dbReference type="NCBI Taxonomy" id="6257"/>
    <lineage>
        <taxon>Eukaryota</taxon>
        <taxon>Metazoa</taxon>
        <taxon>Ecdysozoa</taxon>
        <taxon>Nematoda</taxon>
        <taxon>Chromadorea</taxon>
        <taxon>Rhabditida</taxon>
        <taxon>Spirurina</taxon>
        <taxon>Ascaridomorpha</taxon>
        <taxon>Ascaridoidea</taxon>
        <taxon>Ascarididae</taxon>
        <taxon>Parascaris</taxon>
    </lineage>
</organism>
<dbReference type="WBParaSite" id="PgE393_g001_t03">
    <property type="protein sequence ID" value="PgE393_g001_t03"/>
    <property type="gene ID" value="PgE393_g001"/>
</dbReference>
<dbReference type="AlphaFoldDB" id="A0A915A7Z8"/>
<dbReference type="Proteomes" id="UP000887569">
    <property type="component" value="Unplaced"/>
</dbReference>
<name>A0A915A7Z8_PARUN</name>
<evidence type="ECO:0000313" key="2">
    <source>
        <dbReference type="WBParaSite" id="PgE393_g001_t03"/>
    </source>
</evidence>
<accession>A0A915A7Z8</accession>